<keyword evidence="2" id="KW-0067">ATP-binding</keyword>
<dbReference type="InterPro" id="IPR010488">
    <property type="entry name" value="Zeta_toxin_domain"/>
</dbReference>
<protein>
    <submittedName>
        <fullName evidence="4">Zeta toxin family protein</fullName>
    </submittedName>
</protein>
<keyword evidence="1" id="KW-0547">Nucleotide-binding</keyword>
<evidence type="ECO:0000256" key="1">
    <source>
        <dbReference type="ARBA" id="ARBA00022741"/>
    </source>
</evidence>
<sequence>MTLSEEELAIQERAIAWAKANRTRIANELTCKNKFPPEENPVSIFMAGSPGAGKTETSKKLIENLDGQGRVVRIDADELREHIPNYNGTNSYLFHRAVSFIVERIVDNVFKRKQSFILDGTLSKYSVAEKNIDRALLKNRLVVIVYVYMEPVVAWDFVQRREAVEGRRIEKEVFIDQFFAAKEVVNKLKASYRDRVKVMLFSKDLTNDETYYKDNISSIDNHVKQKYTPASLEQALSD</sequence>
<dbReference type="Proteomes" id="UP001652504">
    <property type="component" value="Unassembled WGS sequence"/>
</dbReference>
<organism evidence="4 5">
    <name type="scientific">Fluctibacter corallii</name>
    <dbReference type="NCBI Taxonomy" id="2984329"/>
    <lineage>
        <taxon>Bacteria</taxon>
        <taxon>Pseudomonadati</taxon>
        <taxon>Pseudomonadota</taxon>
        <taxon>Gammaproteobacteria</taxon>
        <taxon>Alteromonadales</taxon>
        <taxon>Alteromonadaceae</taxon>
        <taxon>Fluctibacter</taxon>
    </lineage>
</organism>
<dbReference type="Gene3D" id="3.40.50.300">
    <property type="entry name" value="P-loop containing nucleotide triphosphate hydrolases"/>
    <property type="match status" value="1"/>
</dbReference>
<comment type="caution">
    <text evidence="4">The sequence shown here is derived from an EMBL/GenBank/DDBJ whole genome shotgun (WGS) entry which is preliminary data.</text>
</comment>
<dbReference type="EMBL" id="JAOWKX010000004">
    <property type="protein sequence ID" value="MCV2884795.1"/>
    <property type="molecule type" value="Genomic_DNA"/>
</dbReference>
<reference evidence="4 5" key="1">
    <citation type="submission" date="2022-10" db="EMBL/GenBank/DDBJ databases">
        <title>Aestuariibacter sp. AA17 isolated from Montipora capitata coral fragment.</title>
        <authorList>
            <person name="Emsley S.A."/>
            <person name="Pfannmuller K.M."/>
            <person name="Loughran R.M."/>
            <person name="Shlafstein M."/>
            <person name="Papke E."/>
            <person name="Saw J.H."/>
            <person name="Ushijima B."/>
            <person name="Videau P."/>
        </authorList>
    </citation>
    <scope>NUCLEOTIDE SEQUENCE [LARGE SCALE GENOMIC DNA]</scope>
    <source>
        <strain evidence="4 5">AA17</strain>
    </source>
</reference>
<evidence type="ECO:0000259" key="3">
    <source>
        <dbReference type="Pfam" id="PF06414"/>
    </source>
</evidence>
<keyword evidence="5" id="KW-1185">Reference proteome</keyword>
<evidence type="ECO:0000313" key="4">
    <source>
        <dbReference type="EMBL" id="MCV2884795.1"/>
    </source>
</evidence>
<dbReference type="SUPFAM" id="SSF52540">
    <property type="entry name" value="P-loop containing nucleoside triphosphate hydrolases"/>
    <property type="match status" value="1"/>
</dbReference>
<evidence type="ECO:0000313" key="5">
    <source>
        <dbReference type="Proteomes" id="UP001652504"/>
    </source>
</evidence>
<feature type="domain" description="Zeta toxin" evidence="3">
    <location>
        <begin position="28"/>
        <end position="198"/>
    </location>
</feature>
<proteinExistence type="predicted"/>
<evidence type="ECO:0000256" key="2">
    <source>
        <dbReference type="ARBA" id="ARBA00022840"/>
    </source>
</evidence>
<dbReference type="RefSeq" id="WP_263712079.1">
    <property type="nucleotide sequence ID" value="NZ_JAOWKX010000004.1"/>
</dbReference>
<dbReference type="InterPro" id="IPR027417">
    <property type="entry name" value="P-loop_NTPase"/>
</dbReference>
<accession>A0ABT3A852</accession>
<name>A0ABT3A852_9ALTE</name>
<dbReference type="Pfam" id="PF06414">
    <property type="entry name" value="Zeta_toxin"/>
    <property type="match status" value="1"/>
</dbReference>
<gene>
    <name evidence="4" type="ORF">OE749_08805</name>
</gene>